<reference evidence="1 2" key="1">
    <citation type="submission" date="2017-09" db="EMBL/GenBank/DDBJ databases">
        <authorList>
            <person name="Ehlers B."/>
            <person name="Leendertz F.H."/>
        </authorList>
    </citation>
    <scope>NUCLEOTIDE SEQUENCE [LARGE SCALE GENOMIC DNA]</scope>
    <source>
        <strain evidence="1 2">CGMCC 1.10978</strain>
    </source>
</reference>
<name>A0A286D2W8_9GAMM</name>
<dbReference type="AlphaFoldDB" id="A0A286D2W8"/>
<organism evidence="1 2">
    <name type="scientific">Pseudoxanthomonas wuyuanensis</name>
    <dbReference type="NCBI Taxonomy" id="1073196"/>
    <lineage>
        <taxon>Bacteria</taxon>
        <taxon>Pseudomonadati</taxon>
        <taxon>Pseudomonadota</taxon>
        <taxon>Gammaproteobacteria</taxon>
        <taxon>Lysobacterales</taxon>
        <taxon>Lysobacteraceae</taxon>
        <taxon>Pseudoxanthomonas</taxon>
    </lineage>
</organism>
<dbReference type="RefSeq" id="WP_097120970.1">
    <property type="nucleotide sequence ID" value="NZ_OCND01000002.1"/>
</dbReference>
<dbReference type="Proteomes" id="UP000219374">
    <property type="component" value="Unassembled WGS sequence"/>
</dbReference>
<keyword evidence="2" id="KW-1185">Reference proteome</keyword>
<dbReference type="Pfam" id="PF18856">
    <property type="entry name" value="baeRF_family12"/>
    <property type="match status" value="1"/>
</dbReference>
<dbReference type="InterPro" id="IPR041374">
    <property type="entry name" value="BaeRF_family12"/>
</dbReference>
<protein>
    <submittedName>
        <fullName evidence="1">Protein required for attachment to host cells</fullName>
    </submittedName>
</protein>
<gene>
    <name evidence="1" type="ORF">SAMN06296416_102193</name>
</gene>
<dbReference type="EMBL" id="OCND01000002">
    <property type="protein sequence ID" value="SOD53011.1"/>
    <property type="molecule type" value="Genomic_DNA"/>
</dbReference>
<sequence>MQRIPAGTVVVVADGAGARVFRNIGDGKTLTLQQQDMLELMNMDDDGPAGSVPTESSGQQINEATFAKQLAIGLNNGALKDEYTHLVLVADPQTLGRMRPLLHKQTQQRMIGEIAKTLTNSPLQDIERALS</sequence>
<dbReference type="OrthoDB" id="9812459at2"/>
<evidence type="ECO:0000313" key="1">
    <source>
        <dbReference type="EMBL" id="SOD53011.1"/>
    </source>
</evidence>
<accession>A0A286D2W8</accession>
<proteinExistence type="predicted"/>
<evidence type="ECO:0000313" key="2">
    <source>
        <dbReference type="Proteomes" id="UP000219374"/>
    </source>
</evidence>